<organism evidence="2 3">
    <name type="scientific">Podospora didyma</name>
    <dbReference type="NCBI Taxonomy" id="330526"/>
    <lineage>
        <taxon>Eukaryota</taxon>
        <taxon>Fungi</taxon>
        <taxon>Dikarya</taxon>
        <taxon>Ascomycota</taxon>
        <taxon>Pezizomycotina</taxon>
        <taxon>Sordariomycetes</taxon>
        <taxon>Sordariomycetidae</taxon>
        <taxon>Sordariales</taxon>
        <taxon>Podosporaceae</taxon>
        <taxon>Podospora</taxon>
    </lineage>
</organism>
<comment type="caution">
    <text evidence="2">The sequence shown here is derived from an EMBL/GenBank/DDBJ whole genome shotgun (WGS) entry which is preliminary data.</text>
</comment>
<gene>
    <name evidence="2" type="ORF">B0H63DRAFT_102728</name>
</gene>
<evidence type="ECO:0000313" key="3">
    <source>
        <dbReference type="Proteomes" id="UP001285441"/>
    </source>
</evidence>
<evidence type="ECO:0000313" key="2">
    <source>
        <dbReference type="EMBL" id="KAK3389649.1"/>
    </source>
</evidence>
<protein>
    <submittedName>
        <fullName evidence="2">Uncharacterized protein</fullName>
    </submittedName>
</protein>
<feature type="region of interest" description="Disordered" evidence="1">
    <location>
        <begin position="181"/>
        <end position="211"/>
    </location>
</feature>
<dbReference type="EMBL" id="JAULSW010000002">
    <property type="protein sequence ID" value="KAK3389649.1"/>
    <property type="molecule type" value="Genomic_DNA"/>
</dbReference>
<name>A0AAE0U3W7_9PEZI</name>
<evidence type="ECO:0000256" key="1">
    <source>
        <dbReference type="SAM" id="MobiDB-lite"/>
    </source>
</evidence>
<sequence length="384" mass="41762">MTSFMSFKHQFPDYCSAWSSGVATMRSICQGRAPTEAGDTVSFLAVARAIAETLTGEKGDSTFIDRFDSDLVRWKQLFPVEEDSLAFCEVANSMWGAELDPKKIFVDKDFNDKETLDLISTLIDSAREPLGLDNGRSSNGGGGLELQDSLRLWQRRRTRGMSPPDKQSTLGQGNVLRLPVPSLPPEYASDRNQGGPSFSGQRQAFSPEPEIRPPSFEDFTSSFMGLAWLPGLQWHAPISLDEQNVSPELPFVFDLGTCYAASLEVAKFLMRGTIFAILLFYFQDYQPCSHLLGVILEVDQLGSLSNRMSILSGYMQSARPFSASDYDAKPSVNEDTQVPKPSGGSPTGGVGASSSSSTITPSCITALGSRGWYGMLSGGGGTWM</sequence>
<dbReference type="AlphaFoldDB" id="A0AAE0U3W7"/>
<dbReference type="Proteomes" id="UP001285441">
    <property type="component" value="Unassembled WGS sequence"/>
</dbReference>
<keyword evidence="3" id="KW-1185">Reference proteome</keyword>
<reference evidence="2" key="1">
    <citation type="journal article" date="2023" name="Mol. Phylogenet. Evol.">
        <title>Genome-scale phylogeny and comparative genomics of the fungal order Sordariales.</title>
        <authorList>
            <person name="Hensen N."/>
            <person name="Bonometti L."/>
            <person name="Westerberg I."/>
            <person name="Brannstrom I.O."/>
            <person name="Guillou S."/>
            <person name="Cros-Aarteil S."/>
            <person name="Calhoun S."/>
            <person name="Haridas S."/>
            <person name="Kuo A."/>
            <person name="Mondo S."/>
            <person name="Pangilinan J."/>
            <person name="Riley R."/>
            <person name="LaButti K."/>
            <person name="Andreopoulos B."/>
            <person name="Lipzen A."/>
            <person name="Chen C."/>
            <person name="Yan M."/>
            <person name="Daum C."/>
            <person name="Ng V."/>
            <person name="Clum A."/>
            <person name="Steindorff A."/>
            <person name="Ohm R.A."/>
            <person name="Martin F."/>
            <person name="Silar P."/>
            <person name="Natvig D.O."/>
            <person name="Lalanne C."/>
            <person name="Gautier V."/>
            <person name="Ament-Velasquez S.L."/>
            <person name="Kruys A."/>
            <person name="Hutchinson M.I."/>
            <person name="Powell A.J."/>
            <person name="Barry K."/>
            <person name="Miller A.N."/>
            <person name="Grigoriev I.V."/>
            <person name="Debuchy R."/>
            <person name="Gladieux P."/>
            <person name="Hiltunen Thoren M."/>
            <person name="Johannesson H."/>
        </authorList>
    </citation>
    <scope>NUCLEOTIDE SEQUENCE</scope>
    <source>
        <strain evidence="2">CBS 232.78</strain>
    </source>
</reference>
<accession>A0AAE0U3W7</accession>
<feature type="compositionally biased region" description="Polar residues" evidence="1">
    <location>
        <begin position="190"/>
        <end position="204"/>
    </location>
</feature>
<proteinExistence type="predicted"/>
<reference evidence="2" key="2">
    <citation type="submission" date="2023-06" db="EMBL/GenBank/DDBJ databases">
        <authorList>
            <consortium name="Lawrence Berkeley National Laboratory"/>
            <person name="Haridas S."/>
            <person name="Hensen N."/>
            <person name="Bonometti L."/>
            <person name="Westerberg I."/>
            <person name="Brannstrom I.O."/>
            <person name="Guillou S."/>
            <person name="Cros-Aarteil S."/>
            <person name="Calhoun S."/>
            <person name="Kuo A."/>
            <person name="Mondo S."/>
            <person name="Pangilinan J."/>
            <person name="Riley R."/>
            <person name="LaButti K."/>
            <person name="Andreopoulos B."/>
            <person name="Lipzen A."/>
            <person name="Chen C."/>
            <person name="Yanf M."/>
            <person name="Daum C."/>
            <person name="Ng V."/>
            <person name="Clum A."/>
            <person name="Steindorff A."/>
            <person name="Ohm R."/>
            <person name="Martin F."/>
            <person name="Silar P."/>
            <person name="Natvig D."/>
            <person name="Lalanne C."/>
            <person name="Gautier V."/>
            <person name="Ament-velasquez S.L."/>
            <person name="Kruys A."/>
            <person name="Hutchinson M.I."/>
            <person name="Powell A.J."/>
            <person name="Barry K."/>
            <person name="Miller A.N."/>
            <person name="Grigoriev I.V."/>
            <person name="Debuchy R."/>
            <person name="Gladieux P."/>
            <person name="Thoren M.H."/>
            <person name="Johannesson H."/>
        </authorList>
    </citation>
    <scope>NUCLEOTIDE SEQUENCE</scope>
    <source>
        <strain evidence="2">CBS 232.78</strain>
    </source>
</reference>
<feature type="region of interest" description="Disordered" evidence="1">
    <location>
        <begin position="325"/>
        <end position="357"/>
    </location>
</feature>